<evidence type="ECO:0000256" key="4">
    <source>
        <dbReference type="ARBA" id="ARBA00022989"/>
    </source>
</evidence>
<feature type="transmembrane region" description="Helical" evidence="8">
    <location>
        <begin position="207"/>
        <end position="228"/>
    </location>
</feature>
<feature type="transmembrane region" description="Helical" evidence="8">
    <location>
        <begin position="303"/>
        <end position="333"/>
    </location>
</feature>
<dbReference type="InterPro" id="IPR001594">
    <property type="entry name" value="Palmitoyltrfase_DHHC"/>
</dbReference>
<evidence type="ECO:0000313" key="11">
    <source>
        <dbReference type="Proteomes" id="UP000095300"/>
    </source>
</evidence>
<feature type="compositionally biased region" description="Low complexity" evidence="7">
    <location>
        <begin position="878"/>
        <end position="888"/>
    </location>
</feature>
<evidence type="ECO:0000313" key="10">
    <source>
        <dbReference type="EnsemblMetazoa" id="SCAU012365-PB"/>
    </source>
</evidence>
<reference evidence="10" key="2">
    <citation type="submission" date="2020-05" db="UniProtKB">
        <authorList>
            <consortium name="EnsemblMetazoa"/>
        </authorList>
    </citation>
    <scope>IDENTIFICATION</scope>
    <source>
        <strain evidence="10">USDA</strain>
    </source>
</reference>
<keyword evidence="11" id="KW-1185">Reference proteome</keyword>
<gene>
    <name evidence="10" type="primary">106088541</name>
</gene>
<keyword evidence="6" id="KW-0012">Acyltransferase</keyword>
<keyword evidence="2" id="KW-0808">Transferase</keyword>
<reference evidence="11" key="1">
    <citation type="submission" date="2015-05" db="EMBL/GenBank/DDBJ databases">
        <authorList>
            <person name="Wilson R.K."/>
            <person name="Warren W.C."/>
            <person name="Olafson P."/>
        </authorList>
    </citation>
    <scope>NUCLEOTIDE SEQUENCE [LARGE SCALE GENOMIC DNA]</scope>
    <source>
        <strain evidence="11">USDA</strain>
    </source>
</reference>
<dbReference type="EnsemblMetazoa" id="SCAU012365-RA">
    <property type="protein sequence ID" value="SCAU012365-PA"/>
    <property type="gene ID" value="SCAU012365"/>
</dbReference>
<dbReference type="Pfam" id="PF01529">
    <property type="entry name" value="DHHC"/>
    <property type="match status" value="1"/>
</dbReference>
<name>A0A1I8PZ16_STOCA</name>
<dbReference type="EnsemblMetazoa" id="SCAU012365-RB">
    <property type="protein sequence ID" value="SCAU012365-PB"/>
    <property type="gene ID" value="SCAU012365"/>
</dbReference>
<comment type="subcellular location">
    <subcellularLocation>
        <location evidence="1">Membrane</location>
        <topology evidence="1">Multi-pass membrane protein</topology>
    </subcellularLocation>
</comment>
<sequence length="1086" mass="119639">MLPDRYRRVETEGSAVNECNANIPPVITTVNGIVTKTTTTSGSFREVNNETICADDSPRKSKDGDNIITITTTSINNYAKNPDLHRELTKTPSQTTKSLSSFNKKVSPDNDLEGSSSLRKSIVNTSSATASSGLIPVSTSSIWNLSHLVSFQDNIALVHHRKGRRLHGLQTPLHPLQLFGWSVLLLFGLAAYWILVPSFTTEIQGPLYGLFTGLYLVHIVSHLAALLIDPADRELRRIHRTDRIVPEFDRSKHAHVIENGRCHLCNIRTSSARTKHCSVCNKCIGKFDHHCKWLNHCIGSRNYVAFLMCVVSAVCAALVILLAVIAQICFYFLRPEWLSFWYESGPTTTAILDSEGGSSLDLYDLNITSESVSFNDISGNFTNTIIEVSGSFNNSILTSVLQNLTTIAGDQYNETLSADSTPFVSLGTDDNTRIVLSKTNSSGVNSSLESSVVSFAGIAVSQQIFLVLLGLLGLLAAITAGLLLHLCFFHIYISFLGLTTYEYIRNHRLAQEAKNKQVPKTGEDSPNNPNDHPSKKTKDCGKFYVCSTLVHPNDLGTEGSKPNVSRTFEDNTHFSLHCCANSREYHQTALNTYYMCSLLEEKNIRPPLTIAHISSGIDNEADAPDRTDMSRAFHCCSAFKASTSQRRVSAATSKATLVTNLENLAAMNSRSRSYVQYTEQCTFCTFQLRSPIAVKRDVKLTANKSLSLNFHRNVNPNQISRSASAKSQTSTSTTQKRCCMQTISKHQRWRRKWNCCSSVPDSPDIPNDITAELTMKHNQEMAAKFGRKATEAIGKPARAEMPNWKEKLGVGVKSDEKSSQGQLQIARTWPVMRFRHVMRALNRYRRPRCRQPHTNDIQELHLKQNQVRPIPLPLDTNSSGISDSDSSSTFPPLSETTSSSTISANQSNFNDCAYTAISTQTSATYKTSLLPTSIIRDDTSMTYSSAPVGIILPPALPPPTRRKIPNNADLEELVETLAFASYSASTGPSLSYSPVQRLPSTNGIYRRHRRKHFLLTRSPTLSPIHESGLSNPTSPQPCRHAVTQCSAATLVANNICGTRALMTNNASSSSVNSDNLSTTSSSSNSG</sequence>
<evidence type="ECO:0000256" key="5">
    <source>
        <dbReference type="ARBA" id="ARBA00023136"/>
    </source>
</evidence>
<dbReference type="GO" id="GO:0019706">
    <property type="term" value="F:protein-cysteine S-palmitoyltransferase activity"/>
    <property type="evidence" value="ECO:0007669"/>
    <property type="project" value="TreeGrafter"/>
</dbReference>
<dbReference type="GO" id="GO:0006612">
    <property type="term" value="P:protein targeting to membrane"/>
    <property type="evidence" value="ECO:0007669"/>
    <property type="project" value="TreeGrafter"/>
</dbReference>
<feature type="compositionally biased region" description="Polar residues" evidence="7">
    <location>
        <begin position="90"/>
        <end position="104"/>
    </location>
</feature>
<evidence type="ECO:0000256" key="2">
    <source>
        <dbReference type="ARBA" id="ARBA00022679"/>
    </source>
</evidence>
<proteinExistence type="predicted"/>
<evidence type="ECO:0000256" key="8">
    <source>
        <dbReference type="SAM" id="Phobius"/>
    </source>
</evidence>
<dbReference type="Proteomes" id="UP000095300">
    <property type="component" value="Unassembled WGS sequence"/>
</dbReference>
<keyword evidence="4 8" id="KW-1133">Transmembrane helix</keyword>
<dbReference type="KEGG" id="scac:106088541"/>
<evidence type="ECO:0000259" key="9">
    <source>
        <dbReference type="Pfam" id="PF01529"/>
    </source>
</evidence>
<accession>A0A1I8PZ16</accession>
<dbReference type="GO" id="GO:0016020">
    <property type="term" value="C:membrane"/>
    <property type="evidence" value="ECO:0007669"/>
    <property type="project" value="UniProtKB-SubCell"/>
</dbReference>
<keyword evidence="3 8" id="KW-0812">Transmembrane</keyword>
<dbReference type="STRING" id="35570.A0A1I8PZ16"/>
<feature type="region of interest" description="Disordered" evidence="7">
    <location>
        <begin position="90"/>
        <end position="116"/>
    </location>
</feature>
<evidence type="ECO:0000256" key="7">
    <source>
        <dbReference type="SAM" id="MobiDB-lite"/>
    </source>
</evidence>
<dbReference type="GO" id="GO:0005794">
    <property type="term" value="C:Golgi apparatus"/>
    <property type="evidence" value="ECO:0007669"/>
    <property type="project" value="TreeGrafter"/>
</dbReference>
<organism evidence="10 11">
    <name type="scientific">Stomoxys calcitrans</name>
    <name type="common">Stable fly</name>
    <name type="synonym">Conops calcitrans</name>
    <dbReference type="NCBI Taxonomy" id="35570"/>
    <lineage>
        <taxon>Eukaryota</taxon>
        <taxon>Metazoa</taxon>
        <taxon>Ecdysozoa</taxon>
        <taxon>Arthropoda</taxon>
        <taxon>Hexapoda</taxon>
        <taxon>Insecta</taxon>
        <taxon>Pterygota</taxon>
        <taxon>Neoptera</taxon>
        <taxon>Endopterygota</taxon>
        <taxon>Diptera</taxon>
        <taxon>Brachycera</taxon>
        <taxon>Muscomorpha</taxon>
        <taxon>Muscoidea</taxon>
        <taxon>Muscidae</taxon>
        <taxon>Stomoxys</taxon>
    </lineage>
</organism>
<evidence type="ECO:0000256" key="1">
    <source>
        <dbReference type="ARBA" id="ARBA00004141"/>
    </source>
</evidence>
<feature type="region of interest" description="Disordered" evidence="7">
    <location>
        <begin position="513"/>
        <end position="537"/>
    </location>
</feature>
<dbReference type="AlphaFoldDB" id="A0A1I8PZ16"/>
<feature type="region of interest" description="Disordered" evidence="7">
    <location>
        <begin position="868"/>
        <end position="904"/>
    </location>
</feature>
<feature type="compositionally biased region" description="Polar residues" evidence="7">
    <location>
        <begin position="889"/>
        <end position="904"/>
    </location>
</feature>
<keyword evidence="5 8" id="KW-0472">Membrane</keyword>
<dbReference type="VEuPathDB" id="VectorBase:SCAU012365"/>
<feature type="transmembrane region" description="Helical" evidence="8">
    <location>
        <begin position="178"/>
        <end position="195"/>
    </location>
</feature>
<feature type="transmembrane region" description="Helical" evidence="8">
    <location>
        <begin position="452"/>
        <end position="475"/>
    </location>
</feature>
<protein>
    <recommendedName>
        <fullName evidence="9">Palmitoyltransferase DHHC domain-containing protein</fullName>
    </recommendedName>
</protein>
<dbReference type="InterPro" id="IPR039859">
    <property type="entry name" value="PFA4/ZDH16/20/ERF2-like"/>
</dbReference>
<dbReference type="GO" id="GO:0005783">
    <property type="term" value="C:endoplasmic reticulum"/>
    <property type="evidence" value="ECO:0007669"/>
    <property type="project" value="TreeGrafter"/>
</dbReference>
<evidence type="ECO:0000256" key="6">
    <source>
        <dbReference type="ARBA" id="ARBA00023315"/>
    </source>
</evidence>
<dbReference type="PANTHER" id="PTHR22883:SF203">
    <property type="entry name" value="PALMITOYLTRANSFERASE"/>
    <property type="match status" value="1"/>
</dbReference>
<dbReference type="PANTHER" id="PTHR22883">
    <property type="entry name" value="ZINC FINGER DHHC DOMAIN CONTAINING PROTEIN"/>
    <property type="match status" value="1"/>
</dbReference>
<feature type="domain" description="Palmitoyltransferase DHHC" evidence="9">
    <location>
        <begin position="261"/>
        <end position="337"/>
    </location>
</feature>
<dbReference type="OrthoDB" id="272303at2759"/>
<dbReference type="PROSITE" id="PS50216">
    <property type="entry name" value="DHHC"/>
    <property type="match status" value="1"/>
</dbReference>
<evidence type="ECO:0000256" key="3">
    <source>
        <dbReference type="ARBA" id="ARBA00022692"/>
    </source>
</evidence>
<feature type="region of interest" description="Disordered" evidence="7">
    <location>
        <begin position="1066"/>
        <end position="1086"/>
    </location>
</feature>